<keyword evidence="3" id="KW-0326">Glycosidase</keyword>
<evidence type="ECO:0000313" key="5">
    <source>
        <dbReference type="Proteomes" id="UP000824111"/>
    </source>
</evidence>
<dbReference type="Pfam" id="PF04616">
    <property type="entry name" value="Glyco_hydro_43"/>
    <property type="match status" value="1"/>
</dbReference>
<dbReference type="GO" id="GO:0005975">
    <property type="term" value="P:carbohydrate metabolic process"/>
    <property type="evidence" value="ECO:0007669"/>
    <property type="project" value="InterPro"/>
</dbReference>
<proteinExistence type="inferred from homology"/>
<dbReference type="Proteomes" id="UP000824111">
    <property type="component" value="Unassembled WGS sequence"/>
</dbReference>
<dbReference type="Gene3D" id="2.115.10.20">
    <property type="entry name" value="Glycosyl hydrolase domain, family 43"/>
    <property type="match status" value="1"/>
</dbReference>
<comment type="similarity">
    <text evidence="1">Belongs to the glycosyl hydrolase 43 family.</text>
</comment>
<organism evidence="4 5">
    <name type="scientific">Candidatus Avimonoglobus intestinipullorum</name>
    <dbReference type="NCBI Taxonomy" id="2840699"/>
    <lineage>
        <taxon>Bacteria</taxon>
        <taxon>Bacillati</taxon>
        <taxon>Bacillota</taxon>
        <taxon>Clostridia</taxon>
        <taxon>Eubacteriales</taxon>
        <taxon>Candidatus Avimonoglobus</taxon>
    </lineage>
</organism>
<dbReference type="EMBL" id="DVND01000194">
    <property type="protein sequence ID" value="HIU49267.1"/>
    <property type="molecule type" value="Genomic_DNA"/>
</dbReference>
<dbReference type="InterPro" id="IPR006710">
    <property type="entry name" value="Glyco_hydro_43"/>
</dbReference>
<keyword evidence="2" id="KW-0378">Hydrolase</keyword>
<dbReference type="SUPFAM" id="SSF75005">
    <property type="entry name" value="Arabinanase/levansucrase/invertase"/>
    <property type="match status" value="1"/>
</dbReference>
<dbReference type="AlphaFoldDB" id="A0A9D1S7E0"/>
<reference evidence="4" key="1">
    <citation type="submission" date="2020-10" db="EMBL/GenBank/DDBJ databases">
        <authorList>
            <person name="Gilroy R."/>
        </authorList>
    </citation>
    <scope>NUCLEOTIDE SEQUENCE</scope>
    <source>
        <strain evidence="4">ChiSjej4B22-9803</strain>
    </source>
</reference>
<evidence type="ECO:0000313" key="4">
    <source>
        <dbReference type="EMBL" id="HIU49267.1"/>
    </source>
</evidence>
<evidence type="ECO:0000256" key="2">
    <source>
        <dbReference type="ARBA" id="ARBA00022801"/>
    </source>
</evidence>
<gene>
    <name evidence="4" type="ORF">IAB04_07855</name>
</gene>
<comment type="caution">
    <text evidence="4">The sequence shown here is derived from an EMBL/GenBank/DDBJ whole genome shotgun (WGS) entry which is preliminary data.</text>
</comment>
<dbReference type="InterPro" id="IPR023296">
    <property type="entry name" value="Glyco_hydro_beta-prop_sf"/>
</dbReference>
<dbReference type="GO" id="GO:0004553">
    <property type="term" value="F:hydrolase activity, hydrolyzing O-glycosyl compounds"/>
    <property type="evidence" value="ECO:0007669"/>
    <property type="project" value="InterPro"/>
</dbReference>
<name>A0A9D1S7E0_9FIRM</name>
<protein>
    <submittedName>
        <fullName evidence="4">Family 43 glycosylhydrolase</fullName>
    </submittedName>
</protein>
<accession>A0A9D1S7E0</accession>
<feature type="non-terminal residue" evidence="4">
    <location>
        <position position="1"/>
    </location>
</feature>
<evidence type="ECO:0000256" key="1">
    <source>
        <dbReference type="ARBA" id="ARBA00009865"/>
    </source>
</evidence>
<evidence type="ECO:0000256" key="3">
    <source>
        <dbReference type="ARBA" id="ARBA00023295"/>
    </source>
</evidence>
<sequence length="211" mass="23123">YMFASFKSDIACRGTHILKADAPDGDFAPISDTPITPREWEALDGTLYIDNNGEPHLVFCHEWGQIGDGTVCEMKLSEDLTRAVTAPRVLWSASDYSGSVNAAEDNRLSLVTDGPCLFKSKNGGLCCTWSTMGESGYLVCLSKSDNGDIDGTWHVQQEPLFSGNGGHGMVFRNPSGERCFVMHKPNIHPLERASIYILKEREDGFVLEGGE</sequence>
<reference evidence="4" key="2">
    <citation type="journal article" date="2021" name="PeerJ">
        <title>Extensive microbial diversity within the chicken gut microbiome revealed by metagenomics and culture.</title>
        <authorList>
            <person name="Gilroy R."/>
            <person name="Ravi A."/>
            <person name="Getino M."/>
            <person name="Pursley I."/>
            <person name="Horton D.L."/>
            <person name="Alikhan N.F."/>
            <person name="Baker D."/>
            <person name="Gharbi K."/>
            <person name="Hall N."/>
            <person name="Watson M."/>
            <person name="Adriaenssens E.M."/>
            <person name="Foster-Nyarko E."/>
            <person name="Jarju S."/>
            <person name="Secka A."/>
            <person name="Antonio M."/>
            <person name="Oren A."/>
            <person name="Chaudhuri R.R."/>
            <person name="La Ragione R."/>
            <person name="Hildebrand F."/>
            <person name="Pallen M.J."/>
        </authorList>
    </citation>
    <scope>NUCLEOTIDE SEQUENCE</scope>
    <source>
        <strain evidence="4">ChiSjej4B22-9803</strain>
    </source>
</reference>